<dbReference type="RefSeq" id="XP_009042890.1">
    <property type="nucleotide sequence ID" value="XM_009044642.1"/>
</dbReference>
<dbReference type="Proteomes" id="UP000002729">
    <property type="component" value="Unassembled WGS sequence"/>
</dbReference>
<dbReference type="AlphaFoldDB" id="F0YR49"/>
<evidence type="ECO:0000256" key="1">
    <source>
        <dbReference type="ARBA" id="ARBA00022737"/>
    </source>
</evidence>
<proteinExistence type="predicted"/>
<sequence>DADGRDGDGCSLLQWAAINNRLAIVDELLRRGVDVDGHGGVLDETAMQWATRHGHVGVVCRLREAGGDATHRGNEGGAAVHLACRYQQVRVLCYLLARDVSSTAAASGLLEALDARGRTPLM</sequence>
<dbReference type="GeneID" id="20229429"/>
<keyword evidence="5" id="KW-1185">Reference proteome</keyword>
<dbReference type="PANTHER" id="PTHR24161">
    <property type="entry name" value="ANK_REP_REGION DOMAIN-CONTAINING PROTEIN-RELATED"/>
    <property type="match status" value="1"/>
</dbReference>
<keyword evidence="2 3" id="KW-0040">ANK repeat</keyword>
<organism evidence="5">
    <name type="scientific">Aureococcus anophagefferens</name>
    <name type="common">Harmful bloom alga</name>
    <dbReference type="NCBI Taxonomy" id="44056"/>
    <lineage>
        <taxon>Eukaryota</taxon>
        <taxon>Sar</taxon>
        <taxon>Stramenopiles</taxon>
        <taxon>Ochrophyta</taxon>
        <taxon>Pelagophyceae</taxon>
        <taxon>Pelagomonadales</taxon>
        <taxon>Pelagomonadaceae</taxon>
        <taxon>Aureococcus</taxon>
    </lineage>
</organism>
<accession>F0YR49</accession>
<feature type="repeat" description="ANK" evidence="3">
    <location>
        <begin position="8"/>
        <end position="40"/>
    </location>
</feature>
<evidence type="ECO:0000256" key="3">
    <source>
        <dbReference type="PROSITE-ProRule" id="PRU00023"/>
    </source>
</evidence>
<dbReference type="InParanoid" id="F0YR49"/>
<dbReference type="EMBL" id="GL833549">
    <property type="protein sequence ID" value="EGB02410.1"/>
    <property type="molecule type" value="Genomic_DNA"/>
</dbReference>
<keyword evidence="1" id="KW-0677">Repeat</keyword>
<dbReference type="Gene3D" id="1.25.40.20">
    <property type="entry name" value="Ankyrin repeat-containing domain"/>
    <property type="match status" value="1"/>
</dbReference>
<dbReference type="Pfam" id="PF12796">
    <property type="entry name" value="Ank_2"/>
    <property type="match status" value="1"/>
</dbReference>
<gene>
    <name evidence="4" type="ORF">AURANDRAFT_9554</name>
</gene>
<dbReference type="KEGG" id="aaf:AURANDRAFT_9554"/>
<dbReference type="PROSITE" id="PS50088">
    <property type="entry name" value="ANK_REPEAT"/>
    <property type="match status" value="1"/>
</dbReference>
<dbReference type="InterPro" id="IPR002110">
    <property type="entry name" value="Ankyrin_rpt"/>
</dbReference>
<feature type="non-terminal residue" evidence="4">
    <location>
        <position position="122"/>
    </location>
</feature>
<evidence type="ECO:0000313" key="5">
    <source>
        <dbReference type="Proteomes" id="UP000002729"/>
    </source>
</evidence>
<feature type="non-terminal residue" evidence="4">
    <location>
        <position position="1"/>
    </location>
</feature>
<dbReference type="InterPro" id="IPR036770">
    <property type="entry name" value="Ankyrin_rpt-contain_sf"/>
</dbReference>
<name>F0YR49_AURAN</name>
<reference evidence="4 5" key="1">
    <citation type="journal article" date="2011" name="Proc. Natl. Acad. Sci. U.S.A.">
        <title>Niche of harmful alga Aureococcus anophagefferens revealed through ecogenomics.</title>
        <authorList>
            <person name="Gobler C.J."/>
            <person name="Berry D.L."/>
            <person name="Dyhrman S.T."/>
            <person name="Wilhelm S.W."/>
            <person name="Salamov A."/>
            <person name="Lobanov A.V."/>
            <person name="Zhang Y."/>
            <person name="Collier J.L."/>
            <person name="Wurch L.L."/>
            <person name="Kustka A.B."/>
            <person name="Dill B.D."/>
            <person name="Shah M."/>
            <person name="VerBerkmoes N.C."/>
            <person name="Kuo A."/>
            <person name="Terry A."/>
            <person name="Pangilinan J."/>
            <person name="Lindquist E.A."/>
            <person name="Lucas S."/>
            <person name="Paulsen I.T."/>
            <person name="Hattenrath-Lehmann T.K."/>
            <person name="Talmage S.C."/>
            <person name="Walker E.A."/>
            <person name="Koch F."/>
            <person name="Burson A.M."/>
            <person name="Marcoval M.A."/>
            <person name="Tang Y.Z."/>
            <person name="Lecleir G.R."/>
            <person name="Coyne K.J."/>
            <person name="Berg G.M."/>
            <person name="Bertrand E.M."/>
            <person name="Saito M.A."/>
            <person name="Gladyshev V.N."/>
            <person name="Grigoriev I.V."/>
        </authorList>
    </citation>
    <scope>NUCLEOTIDE SEQUENCE [LARGE SCALE GENOMIC DNA]</scope>
    <source>
        <strain evidence="5">CCMP 1984</strain>
    </source>
</reference>
<dbReference type="PANTHER" id="PTHR24161:SF85">
    <property type="entry name" value="PALMITOYLTRANSFERASE HIP14"/>
    <property type="match status" value="1"/>
</dbReference>
<dbReference type="SUPFAM" id="SSF48403">
    <property type="entry name" value="Ankyrin repeat"/>
    <property type="match status" value="1"/>
</dbReference>
<evidence type="ECO:0000256" key="2">
    <source>
        <dbReference type="ARBA" id="ARBA00023043"/>
    </source>
</evidence>
<protein>
    <submittedName>
        <fullName evidence="4">Uncharacterized protein</fullName>
    </submittedName>
</protein>
<dbReference type="SMART" id="SM00248">
    <property type="entry name" value="ANK"/>
    <property type="match status" value="3"/>
</dbReference>
<dbReference type="eggNOG" id="KOG0509">
    <property type="taxonomic scope" value="Eukaryota"/>
</dbReference>
<dbReference type="PROSITE" id="PS50297">
    <property type="entry name" value="ANK_REP_REGION"/>
    <property type="match status" value="1"/>
</dbReference>
<dbReference type="OrthoDB" id="6781668at2759"/>
<evidence type="ECO:0000313" key="4">
    <source>
        <dbReference type="EMBL" id="EGB02410.1"/>
    </source>
</evidence>